<reference evidence="3" key="1">
    <citation type="journal article" date="2019" name="Int. J. Syst. Evol. Microbiol.">
        <title>The Global Catalogue of Microorganisms (GCM) 10K type strain sequencing project: providing services to taxonomists for standard genome sequencing and annotation.</title>
        <authorList>
            <consortium name="The Broad Institute Genomics Platform"/>
            <consortium name="The Broad Institute Genome Sequencing Center for Infectious Disease"/>
            <person name="Wu L."/>
            <person name="Ma J."/>
        </authorList>
    </citation>
    <scope>NUCLEOTIDE SEQUENCE [LARGE SCALE GENOMIC DNA]</scope>
    <source>
        <strain evidence="3">JCM 16953</strain>
    </source>
</reference>
<proteinExistence type="predicted"/>
<feature type="transmembrane region" description="Helical" evidence="1">
    <location>
        <begin position="97"/>
        <end position="122"/>
    </location>
</feature>
<evidence type="ECO:0000313" key="2">
    <source>
        <dbReference type="EMBL" id="GAA3811414.1"/>
    </source>
</evidence>
<feature type="transmembrane region" description="Helical" evidence="1">
    <location>
        <begin position="71"/>
        <end position="91"/>
    </location>
</feature>
<dbReference type="Proteomes" id="UP001501821">
    <property type="component" value="Unassembled WGS sequence"/>
</dbReference>
<organism evidence="2 3">
    <name type="scientific">Nocardioides panacisoli</name>
    <dbReference type="NCBI Taxonomy" id="627624"/>
    <lineage>
        <taxon>Bacteria</taxon>
        <taxon>Bacillati</taxon>
        <taxon>Actinomycetota</taxon>
        <taxon>Actinomycetes</taxon>
        <taxon>Propionibacteriales</taxon>
        <taxon>Nocardioidaceae</taxon>
        <taxon>Nocardioides</taxon>
    </lineage>
</organism>
<gene>
    <name evidence="2" type="ORF">GCM10022242_12370</name>
</gene>
<protein>
    <recommendedName>
        <fullName evidence="4">DUF2177 family protein</fullName>
    </recommendedName>
</protein>
<evidence type="ECO:0008006" key="4">
    <source>
        <dbReference type="Google" id="ProtNLM"/>
    </source>
</evidence>
<evidence type="ECO:0000256" key="1">
    <source>
        <dbReference type="SAM" id="Phobius"/>
    </source>
</evidence>
<keyword evidence="1" id="KW-0472">Membrane</keyword>
<keyword evidence="3" id="KW-1185">Reference proteome</keyword>
<dbReference type="RefSeq" id="WP_344773397.1">
    <property type="nucleotide sequence ID" value="NZ_BAABAH010000003.1"/>
</dbReference>
<evidence type="ECO:0000313" key="3">
    <source>
        <dbReference type="Proteomes" id="UP001501821"/>
    </source>
</evidence>
<name>A0ABP7I7D6_9ACTN</name>
<accession>A0ABP7I7D6</accession>
<feature type="transmembrane region" description="Helical" evidence="1">
    <location>
        <begin position="45"/>
        <end position="64"/>
    </location>
</feature>
<sequence>MRRLVCGMLVVAIALDITYWTLWYADRDTIASEHTDAYYAFENAFPLADLWLGVACVAALVALVRRHPSALLWLLCGGGAALYLGCMDLLYDLEHGIFAKGAGGAFEAVIVALTWVFAVTVLSWSWRHRAELLADDGREAAR</sequence>
<comment type="caution">
    <text evidence="2">The sequence shown here is derived from an EMBL/GenBank/DDBJ whole genome shotgun (WGS) entry which is preliminary data.</text>
</comment>
<keyword evidence="1" id="KW-1133">Transmembrane helix</keyword>
<keyword evidence="1" id="KW-0812">Transmembrane</keyword>
<feature type="transmembrane region" description="Helical" evidence="1">
    <location>
        <begin position="7"/>
        <end position="25"/>
    </location>
</feature>
<dbReference type="EMBL" id="BAABAH010000003">
    <property type="protein sequence ID" value="GAA3811414.1"/>
    <property type="molecule type" value="Genomic_DNA"/>
</dbReference>